<evidence type="ECO:0000256" key="2">
    <source>
        <dbReference type="ARBA" id="ARBA00022448"/>
    </source>
</evidence>
<proteinExistence type="predicted"/>
<evidence type="ECO:0000256" key="3">
    <source>
        <dbReference type="ARBA" id="ARBA00022692"/>
    </source>
</evidence>
<keyword evidence="4" id="KW-1133">Transmembrane helix</keyword>
<dbReference type="PANTHER" id="PTHR23506">
    <property type="entry name" value="GH10249P"/>
    <property type="match status" value="1"/>
</dbReference>
<dbReference type="GO" id="GO:0022857">
    <property type="term" value="F:transmembrane transporter activity"/>
    <property type="evidence" value="ECO:0007669"/>
    <property type="project" value="InterPro"/>
</dbReference>
<keyword evidence="5" id="KW-0472">Membrane</keyword>
<protein>
    <submittedName>
        <fullName evidence="6">Uncharacterized protein</fullName>
    </submittedName>
</protein>
<reference evidence="6 7" key="1">
    <citation type="journal article" date="2018" name="Elife">
        <title>Discovery and characterization of a prevalent human gut bacterial enzyme sufficient for the inactivation of a family of plant toxins.</title>
        <authorList>
            <person name="Koppel N."/>
            <person name="Bisanz J.E."/>
            <person name="Pandelia M.E."/>
            <person name="Turnbaugh P.J."/>
            <person name="Balskus E.P."/>
        </authorList>
    </citation>
    <scope>NUCLEOTIDE SEQUENCE [LARGE SCALE GENOMIC DNA]</scope>
    <source>
        <strain evidence="6 7">OB21 GAM 11</strain>
    </source>
</reference>
<evidence type="ECO:0000256" key="5">
    <source>
        <dbReference type="ARBA" id="ARBA00023136"/>
    </source>
</evidence>
<evidence type="ECO:0000256" key="1">
    <source>
        <dbReference type="ARBA" id="ARBA00004651"/>
    </source>
</evidence>
<evidence type="ECO:0000256" key="4">
    <source>
        <dbReference type="ARBA" id="ARBA00022989"/>
    </source>
</evidence>
<evidence type="ECO:0000313" key="6">
    <source>
        <dbReference type="EMBL" id="RDC46988.1"/>
    </source>
</evidence>
<comment type="subcellular location">
    <subcellularLocation>
        <location evidence="1">Cell membrane</location>
        <topology evidence="1">Multi-pass membrane protein</topology>
    </subcellularLocation>
</comment>
<dbReference type="InterPro" id="IPR036259">
    <property type="entry name" value="MFS_trans_sf"/>
</dbReference>
<dbReference type="SUPFAM" id="SSF103473">
    <property type="entry name" value="MFS general substrate transporter"/>
    <property type="match status" value="1"/>
</dbReference>
<dbReference type="GO" id="GO:0005886">
    <property type="term" value="C:plasma membrane"/>
    <property type="evidence" value="ECO:0007669"/>
    <property type="project" value="UniProtKB-SubCell"/>
</dbReference>
<dbReference type="Proteomes" id="UP000253805">
    <property type="component" value="Unassembled WGS sequence"/>
</dbReference>
<name>A0A369P774_9ACTN</name>
<dbReference type="InterPro" id="IPR020846">
    <property type="entry name" value="MFS_dom"/>
</dbReference>
<dbReference type="PANTHER" id="PTHR23506:SF23">
    <property type="entry name" value="GH10249P"/>
    <property type="match status" value="1"/>
</dbReference>
<evidence type="ECO:0000313" key="7">
    <source>
        <dbReference type="Proteomes" id="UP000253805"/>
    </source>
</evidence>
<dbReference type="EMBL" id="PPUT01000001">
    <property type="protein sequence ID" value="RDC46988.1"/>
    <property type="molecule type" value="Genomic_DNA"/>
</dbReference>
<dbReference type="InterPro" id="IPR050930">
    <property type="entry name" value="MFS_Vesicular_Transporter"/>
</dbReference>
<keyword evidence="3" id="KW-0812">Transmembrane</keyword>
<dbReference type="Gene3D" id="1.20.1250.20">
    <property type="entry name" value="MFS general substrate transporter like domains"/>
    <property type="match status" value="2"/>
</dbReference>
<dbReference type="Pfam" id="PF07690">
    <property type="entry name" value="MFS_1"/>
    <property type="match status" value="1"/>
</dbReference>
<sequence length="434" mass="45647">MSNTVKGWLCAIAGMVTMGVSHLCYSIIIILMASMVAAVGCSAAEGALIFSITAIGSLVASLFIGSLLKVLKTKYVYVIGGILQGALLVTMGYSTNLMLVYVMAFLFGIGNKFCGAMTHQINVTNWFASGRGTISSMGTLVSGLINAIMATVTGVLSSMFGYQTYSLIAGFVLAGIIVVLGLLFVCDAPEKYGMQQIVLKEKEGKKTRTIGADSKVYETAMPISKLLRQPLLWAVLVCPFLMQFACTIYYSNQSLVLGSMGLDVVQISYCVSIVSISQMILVPLFGVLSDVISARKTLIIYCVVGAANMFLFSLTSQMGLIGGMIIAFFYNAGMVNLYFGAVVATPLFGVNKSATITGWCNASVSVAAMIAPVFAAGLYGATGSFVLPLAIAGCCFTVVVILAAIGMSSKARKHLEAADKPYKEAEAIAEAVAA</sequence>
<organism evidence="6 7">
    <name type="scientific">Adlercreutzia equolifaciens subsp. celatus</name>
    <dbReference type="NCBI Taxonomy" id="394340"/>
    <lineage>
        <taxon>Bacteria</taxon>
        <taxon>Bacillati</taxon>
        <taxon>Actinomycetota</taxon>
        <taxon>Coriobacteriia</taxon>
        <taxon>Eggerthellales</taxon>
        <taxon>Eggerthellaceae</taxon>
        <taxon>Adlercreutzia</taxon>
    </lineage>
</organism>
<dbReference type="InterPro" id="IPR011701">
    <property type="entry name" value="MFS"/>
</dbReference>
<keyword evidence="2" id="KW-0813">Transport</keyword>
<dbReference type="PROSITE" id="PS50850">
    <property type="entry name" value="MFS"/>
    <property type="match status" value="1"/>
</dbReference>
<accession>A0A369P774</accession>
<gene>
    <name evidence="6" type="ORF">C1850_00650</name>
</gene>
<comment type="caution">
    <text evidence="6">The sequence shown here is derived from an EMBL/GenBank/DDBJ whole genome shotgun (WGS) entry which is preliminary data.</text>
</comment>
<dbReference type="AlphaFoldDB" id="A0A369P774"/>
<dbReference type="RefSeq" id="WP_114538673.1">
    <property type="nucleotide sequence ID" value="NZ_DBFWAD010000024.1"/>
</dbReference>